<evidence type="ECO:0000313" key="4">
    <source>
        <dbReference type="Proteomes" id="UP000502421"/>
    </source>
</evidence>
<dbReference type="RefSeq" id="WP_168803710.1">
    <property type="nucleotide sequence ID" value="NZ_CP051204.2"/>
</dbReference>
<dbReference type="Proteomes" id="UP000502421">
    <property type="component" value="Chromosome"/>
</dbReference>
<reference evidence="2" key="2">
    <citation type="submission" date="2020-09" db="EMBL/GenBank/DDBJ databases">
        <authorList>
            <person name="Kittiwongwattana C."/>
        </authorList>
    </citation>
    <scope>NUCLEOTIDE SEQUENCE</scope>
    <source>
        <strain evidence="5">1303</strain>
        <strain evidence="2">1310</strain>
    </source>
</reference>
<keyword evidence="5" id="KW-1185">Reference proteome</keyword>
<reference evidence="4" key="1">
    <citation type="submission" date="2020-04" db="EMBL/GenBank/DDBJ databases">
        <authorList>
            <person name="Kittiwongwattana C."/>
        </authorList>
    </citation>
    <scope>NUCLEOTIDE SEQUENCE [LARGE SCALE GENOMIC DNA]</scope>
    <source>
        <strain evidence="3 5">1303</strain>
        <strain evidence="4">1310</strain>
    </source>
</reference>
<dbReference type="AlphaFoldDB" id="A0AAE6ZF05"/>
<accession>A0AAE6ZF05</accession>
<dbReference type="PANTHER" id="PTHR31143:SF2">
    <property type="entry name" value="FR47-LIKE DOMAIN-CONTAINING PROTEIN-RELATED"/>
    <property type="match status" value="1"/>
</dbReference>
<dbReference type="PROSITE" id="PS51186">
    <property type="entry name" value="GNAT"/>
    <property type="match status" value="1"/>
</dbReference>
<dbReference type="Proteomes" id="UP000503144">
    <property type="component" value="Chromosome"/>
</dbReference>
<proteinExistence type="predicted"/>
<dbReference type="GO" id="GO:0016747">
    <property type="term" value="F:acyltransferase activity, transferring groups other than amino-acyl groups"/>
    <property type="evidence" value="ECO:0007669"/>
    <property type="project" value="InterPro"/>
</dbReference>
<name>A0AAE6ZF05_9BACT</name>
<organism evidence="2 4">
    <name type="scientific">Chitinophaga oryzae</name>
    <dbReference type="NCBI Taxonomy" id="2725414"/>
    <lineage>
        <taxon>Bacteria</taxon>
        <taxon>Pseudomonadati</taxon>
        <taxon>Bacteroidota</taxon>
        <taxon>Chitinophagia</taxon>
        <taxon>Chitinophagales</taxon>
        <taxon>Chitinophagaceae</taxon>
        <taxon>Chitinophaga</taxon>
    </lineage>
</organism>
<dbReference type="SUPFAM" id="SSF55729">
    <property type="entry name" value="Acyl-CoA N-acyltransferases (Nat)"/>
    <property type="match status" value="1"/>
</dbReference>
<protein>
    <submittedName>
        <fullName evidence="2">GNAT family N-acetyltransferase</fullName>
    </submittedName>
</protein>
<dbReference type="InterPro" id="IPR027365">
    <property type="entry name" value="GNAT_acetyltra_YdfB-like"/>
</dbReference>
<dbReference type="Pfam" id="PF12746">
    <property type="entry name" value="GNAT_acetyltran"/>
    <property type="match status" value="1"/>
</dbReference>
<dbReference type="Gene3D" id="3.40.630.30">
    <property type="match status" value="1"/>
</dbReference>
<dbReference type="PANTHER" id="PTHR31143">
    <property type="match status" value="1"/>
</dbReference>
<dbReference type="EMBL" id="CP051204">
    <property type="protein sequence ID" value="QJB37934.1"/>
    <property type="molecule type" value="Genomic_DNA"/>
</dbReference>
<evidence type="ECO:0000313" key="2">
    <source>
        <dbReference type="EMBL" id="QJB31451.1"/>
    </source>
</evidence>
<evidence type="ECO:0000313" key="3">
    <source>
        <dbReference type="EMBL" id="QJB37934.1"/>
    </source>
</evidence>
<feature type="domain" description="N-acetyltransferase" evidence="1">
    <location>
        <begin position="140"/>
        <end position="265"/>
    </location>
</feature>
<dbReference type="EMBL" id="CP051205">
    <property type="protein sequence ID" value="QJB31451.1"/>
    <property type="molecule type" value="Genomic_DNA"/>
</dbReference>
<evidence type="ECO:0000313" key="5">
    <source>
        <dbReference type="Proteomes" id="UP000503144"/>
    </source>
</evidence>
<evidence type="ECO:0000259" key="1">
    <source>
        <dbReference type="PROSITE" id="PS51186"/>
    </source>
</evidence>
<sequence length="265" mass="29611">MKPSDPTAYPELAASLKSAPINTLFAQAVVEGKVNGKVYTDNPADPGAFYIIHPYGMSLLWGESNDKAFHDEIRDYAFNVRGHRKGDEWLQAFPGSWDSLLEGLFREEPKRVETDRRLNFKFNADKYSAQRKAVPADAPIQITTVTREAFNSMTGTVIPASFWNNADEFVSRSIGYSVYYDQALAAIAFAAFIDPEVLEIGIETCAPYRGKGLAYHACAVLIDYCLEKGLEPIWACRGSNTGSRKLAQQLGFEVSKELPFYRLRI</sequence>
<dbReference type="InterPro" id="IPR000182">
    <property type="entry name" value="GNAT_dom"/>
</dbReference>
<gene>
    <name evidence="3" type="ORF">HF324_08770</name>
    <name evidence="2" type="ORF">HF329_09110</name>
</gene>
<dbReference type="InterPro" id="IPR016181">
    <property type="entry name" value="Acyl_CoA_acyltransferase"/>
</dbReference>
<dbReference type="KEGG" id="coy:HF329_09110"/>